<evidence type="ECO:0000259" key="1">
    <source>
        <dbReference type="PROSITE" id="PS50878"/>
    </source>
</evidence>
<dbReference type="PANTHER" id="PTHR33481:SF1">
    <property type="entry name" value="ENDONUCLEASE_EXONUCLEASE_PHOSPHATASE DOMAIN-CONTAINING PROTEIN-RELATED"/>
    <property type="match status" value="1"/>
</dbReference>
<keyword evidence="4" id="KW-1185">Reference proteome</keyword>
<dbReference type="Proteomes" id="UP001235939">
    <property type="component" value="Chromosome 22"/>
</dbReference>
<protein>
    <recommendedName>
        <fullName evidence="5">Reverse transcriptase</fullName>
    </recommendedName>
</protein>
<dbReference type="InterPro" id="IPR036397">
    <property type="entry name" value="RNaseH_sf"/>
</dbReference>
<dbReference type="InterPro" id="IPR012337">
    <property type="entry name" value="RNaseH-like_sf"/>
</dbReference>
<gene>
    <name evidence="3" type="ORF">LAZ67_22000283</name>
</gene>
<feature type="domain" description="Reverse transcriptase" evidence="1">
    <location>
        <begin position="1"/>
        <end position="197"/>
    </location>
</feature>
<dbReference type="PANTHER" id="PTHR33481">
    <property type="entry name" value="REVERSE TRANSCRIPTASE"/>
    <property type="match status" value="1"/>
</dbReference>
<dbReference type="InterPro" id="IPR000477">
    <property type="entry name" value="RT_dom"/>
</dbReference>
<sequence>MHRAAAPNMEYKRCSSCIPGLGALTGKNQQRRQRPYSWILPQLLIDIGVRGKALIWIADFLRGRRIKVRFNGAFSKDRRRWAGVPQGSVLSLLLFLLYINDIHPYLTEDTKVACYADDIAIWHTSSSIEKSEKMLNTSMRGVEKWAMELKMTINPIKTNLCVFSTDRKNRHKFNPKISINNQIIDKIRNPKYLGVILDEELRFTEHIISTSNRATRKLNILRRLCGTNWGAKPKTLRTTYTTLIRPIMEYATPVWAPSSSSLKGRLDSVQAKAAKIITGAVSSTNNEKIQRECGLDLLKSRRQLKTIKFTNSLKSKKTEHISHRTYLNWTQKEVIKRSSTLQKDYPYTDGSSDLTLSNGGAGINIILQDGTHIKIKEGAGKISSNFTCELTAIWKALDVCLNQPFLHQTEGIIIYSDSRSSLEAIQKGNTRITQKIHSLLTQLETLEKNCILQWIPAHVGIEGNEMADELAKEARKLSQRKEQMSVFDADALAKYKIIKHKVIRPI</sequence>
<dbReference type="SUPFAM" id="SSF56672">
    <property type="entry name" value="DNA/RNA polymerases"/>
    <property type="match status" value="1"/>
</dbReference>
<accession>A0ABY6LN45</accession>
<evidence type="ECO:0000259" key="2">
    <source>
        <dbReference type="PROSITE" id="PS50879"/>
    </source>
</evidence>
<dbReference type="Pfam" id="PF00078">
    <property type="entry name" value="RVT_1"/>
    <property type="match status" value="1"/>
</dbReference>
<evidence type="ECO:0008006" key="5">
    <source>
        <dbReference type="Google" id="ProtNLM"/>
    </source>
</evidence>
<reference evidence="3 4" key="1">
    <citation type="submission" date="2022-03" db="EMBL/GenBank/DDBJ databases">
        <title>A chromosomal length assembly of Cordylochernes scorpioides.</title>
        <authorList>
            <person name="Zeh D."/>
            <person name="Zeh J."/>
        </authorList>
    </citation>
    <scope>NUCLEOTIDE SEQUENCE [LARGE SCALE GENOMIC DNA]</scope>
    <source>
        <strain evidence="3">IN4F17</strain>
        <tissue evidence="3">Whole Body</tissue>
    </source>
</reference>
<dbReference type="EMBL" id="CP092884">
    <property type="protein sequence ID" value="UYV82634.1"/>
    <property type="molecule type" value="Genomic_DNA"/>
</dbReference>
<proteinExistence type="predicted"/>
<dbReference type="PROSITE" id="PS50879">
    <property type="entry name" value="RNASE_H_1"/>
    <property type="match status" value="1"/>
</dbReference>
<dbReference type="Pfam" id="PF00075">
    <property type="entry name" value="RNase_H"/>
    <property type="match status" value="1"/>
</dbReference>
<feature type="domain" description="RNase H type-1" evidence="2">
    <location>
        <begin position="340"/>
        <end position="476"/>
    </location>
</feature>
<dbReference type="InterPro" id="IPR002156">
    <property type="entry name" value="RNaseH_domain"/>
</dbReference>
<dbReference type="SUPFAM" id="SSF53098">
    <property type="entry name" value="Ribonuclease H-like"/>
    <property type="match status" value="1"/>
</dbReference>
<dbReference type="Gene3D" id="3.30.420.10">
    <property type="entry name" value="Ribonuclease H-like superfamily/Ribonuclease H"/>
    <property type="match status" value="1"/>
</dbReference>
<dbReference type="PROSITE" id="PS50878">
    <property type="entry name" value="RT_POL"/>
    <property type="match status" value="1"/>
</dbReference>
<evidence type="ECO:0000313" key="3">
    <source>
        <dbReference type="EMBL" id="UYV82634.1"/>
    </source>
</evidence>
<name>A0ABY6LN45_9ARAC</name>
<dbReference type="InterPro" id="IPR043502">
    <property type="entry name" value="DNA/RNA_pol_sf"/>
</dbReference>
<dbReference type="CDD" id="cd09276">
    <property type="entry name" value="Rnase_HI_RT_non_LTR"/>
    <property type="match status" value="1"/>
</dbReference>
<evidence type="ECO:0000313" key="4">
    <source>
        <dbReference type="Proteomes" id="UP001235939"/>
    </source>
</evidence>
<organism evidence="3 4">
    <name type="scientific">Cordylochernes scorpioides</name>
    <dbReference type="NCBI Taxonomy" id="51811"/>
    <lineage>
        <taxon>Eukaryota</taxon>
        <taxon>Metazoa</taxon>
        <taxon>Ecdysozoa</taxon>
        <taxon>Arthropoda</taxon>
        <taxon>Chelicerata</taxon>
        <taxon>Arachnida</taxon>
        <taxon>Pseudoscorpiones</taxon>
        <taxon>Cheliferoidea</taxon>
        <taxon>Chernetidae</taxon>
        <taxon>Cordylochernes</taxon>
    </lineage>
</organism>